<dbReference type="EMBL" id="JAHEWX010000022">
    <property type="protein sequence ID" value="MBT1543007.1"/>
    <property type="molecule type" value="Genomic_DNA"/>
</dbReference>
<name>A0A9Q2ZR11_9MICO</name>
<dbReference type="RefSeq" id="WP_214563516.1">
    <property type="nucleotide sequence ID" value="NZ_JAHEWX010000022.1"/>
</dbReference>
<evidence type="ECO:0000313" key="3">
    <source>
        <dbReference type="EMBL" id="MBT1543007.1"/>
    </source>
</evidence>
<accession>A0A9Q2ZR11</accession>
<dbReference type="InterPro" id="IPR041413">
    <property type="entry name" value="MLTR_LBD"/>
</dbReference>
<evidence type="ECO:0000259" key="2">
    <source>
        <dbReference type="Pfam" id="PF17765"/>
    </source>
</evidence>
<comment type="caution">
    <text evidence="3">The sequence shown here is derived from an EMBL/GenBank/DDBJ whole genome shotgun (WGS) entry which is preliminary data.</text>
</comment>
<feature type="region of interest" description="Disordered" evidence="1">
    <location>
        <begin position="277"/>
        <end position="296"/>
    </location>
</feature>
<evidence type="ECO:0000256" key="1">
    <source>
        <dbReference type="SAM" id="MobiDB-lite"/>
    </source>
</evidence>
<evidence type="ECO:0000313" key="4">
    <source>
        <dbReference type="Proteomes" id="UP000709437"/>
    </source>
</evidence>
<dbReference type="PANTHER" id="PTHR35010">
    <property type="entry name" value="BLL4672 PROTEIN-RELATED"/>
    <property type="match status" value="1"/>
</dbReference>
<dbReference type="Proteomes" id="UP000709437">
    <property type="component" value="Unassembled WGS sequence"/>
</dbReference>
<dbReference type="PANTHER" id="PTHR35010:SF2">
    <property type="entry name" value="BLL4672 PROTEIN"/>
    <property type="match status" value="1"/>
</dbReference>
<dbReference type="Pfam" id="PF13560">
    <property type="entry name" value="HTH_31"/>
    <property type="match status" value="1"/>
</dbReference>
<dbReference type="CDD" id="cd00093">
    <property type="entry name" value="HTH_XRE"/>
    <property type="match status" value="1"/>
</dbReference>
<dbReference type="Pfam" id="PF17765">
    <property type="entry name" value="MLTR_LBD"/>
    <property type="match status" value="1"/>
</dbReference>
<gene>
    <name evidence="3" type="ORF">KK103_14660</name>
</gene>
<dbReference type="Gene3D" id="1.10.260.40">
    <property type="entry name" value="lambda repressor-like DNA-binding domains"/>
    <property type="match status" value="1"/>
</dbReference>
<reference evidence="3" key="1">
    <citation type="submission" date="2021-05" db="EMBL/GenBank/DDBJ databases">
        <title>Whole genome sequence of Curtobacterium flaccumfaciens pv. flaccumfaciens strain CFBP 3417.</title>
        <authorList>
            <person name="Osdaghi E."/>
            <person name="Taghouti G."/>
            <person name="Portier P."/>
            <person name="Fazliarab A."/>
            <person name="Taghavi S.M."/>
            <person name="Briand M."/>
            <person name="Le-Saux M."/>
            <person name="Jacques M.-A."/>
        </authorList>
    </citation>
    <scope>NUCLEOTIDE SEQUENCE</scope>
    <source>
        <strain evidence="3">CFBP 3417</strain>
    </source>
</reference>
<proteinExistence type="predicted"/>
<feature type="domain" description="MmyB-like transcription regulator ligand binding" evidence="2">
    <location>
        <begin position="104"/>
        <end position="269"/>
    </location>
</feature>
<dbReference type="AlphaFoldDB" id="A0A9Q2ZR11"/>
<feature type="compositionally biased region" description="Low complexity" evidence="1">
    <location>
        <begin position="287"/>
        <end position="296"/>
    </location>
</feature>
<dbReference type="GO" id="GO:0003677">
    <property type="term" value="F:DNA binding"/>
    <property type="evidence" value="ECO:0007669"/>
    <property type="project" value="InterPro"/>
</dbReference>
<dbReference type="InterPro" id="IPR010982">
    <property type="entry name" value="Lambda_DNA-bd_dom_sf"/>
</dbReference>
<dbReference type="Gene3D" id="3.30.450.180">
    <property type="match status" value="1"/>
</dbReference>
<dbReference type="SUPFAM" id="SSF47413">
    <property type="entry name" value="lambda repressor-like DNA-binding domains"/>
    <property type="match status" value="1"/>
</dbReference>
<dbReference type="InterPro" id="IPR001387">
    <property type="entry name" value="Cro/C1-type_HTH"/>
</dbReference>
<organism evidence="3 4">
    <name type="scientific">Curtobacterium flaccumfaciens pv. flaccumfaciens</name>
    <dbReference type="NCBI Taxonomy" id="138532"/>
    <lineage>
        <taxon>Bacteria</taxon>
        <taxon>Bacillati</taxon>
        <taxon>Actinomycetota</taxon>
        <taxon>Actinomycetes</taxon>
        <taxon>Micrococcales</taxon>
        <taxon>Microbacteriaceae</taxon>
        <taxon>Curtobacterium</taxon>
    </lineage>
</organism>
<sequence length="296" mass="32428">MAKNEALSEFLTGKRAAVTPAQVGLSATGPRRVPGLRREEIAFLAGVSVDWYIRLEQGRQVTPSESVLAAIAKILLLDDAEHDYLVNLARPAAGITGGPAEAPVRPGIVKMLRSFDRQAAFVVGPRTEVLTGNDLAWALLTDFPSREPDDRNLLRWILLDPDARKLYADWAVVASEMVGVLQLEASSYPNDQAVAAFLGELATKSPEFRTWWSIPNPLGRTSGRKLFLHPAVGEILIDWEAFVVPGPEGQTMFVNSPADAAAEESLHLLASWWATKTKPRAEPRPTEPTTFTRLSR</sequence>
<protein>
    <submittedName>
        <fullName evidence="3">Helix-turn-helix domain-containing protein</fullName>
    </submittedName>
</protein>